<feature type="transmembrane region" description="Helical" evidence="5">
    <location>
        <begin position="259"/>
        <end position="276"/>
    </location>
</feature>
<dbReference type="PANTHER" id="PTHR23507">
    <property type="entry name" value="ZGC:174356"/>
    <property type="match status" value="1"/>
</dbReference>
<feature type="transmembrane region" description="Helical" evidence="5">
    <location>
        <begin position="21"/>
        <end position="42"/>
    </location>
</feature>
<feature type="transmembrane region" description="Helical" evidence="5">
    <location>
        <begin position="1456"/>
        <end position="1478"/>
    </location>
</feature>
<keyword evidence="4 5" id="KW-0472">Membrane</keyword>
<evidence type="ECO:0000256" key="4">
    <source>
        <dbReference type="ARBA" id="ARBA00023136"/>
    </source>
</evidence>
<accession>A0AAN9Y307</accession>
<feature type="transmembrane region" description="Helical" evidence="5">
    <location>
        <begin position="1151"/>
        <end position="1175"/>
    </location>
</feature>
<protein>
    <submittedName>
        <fullName evidence="6">Uncharacterized protein</fullName>
    </submittedName>
</protein>
<feature type="transmembrane region" description="Helical" evidence="5">
    <location>
        <begin position="539"/>
        <end position="560"/>
    </location>
</feature>
<feature type="transmembrane region" description="Helical" evidence="5">
    <location>
        <begin position="722"/>
        <end position="744"/>
    </location>
</feature>
<dbReference type="PANTHER" id="PTHR23507:SF1">
    <property type="entry name" value="FI18259P1-RELATED"/>
    <property type="match status" value="1"/>
</dbReference>
<evidence type="ECO:0000256" key="1">
    <source>
        <dbReference type="ARBA" id="ARBA00004141"/>
    </source>
</evidence>
<feature type="transmembrane region" description="Helical" evidence="5">
    <location>
        <begin position="327"/>
        <end position="347"/>
    </location>
</feature>
<keyword evidence="3 5" id="KW-1133">Transmembrane helix</keyword>
<feature type="transmembrane region" description="Helical" evidence="5">
    <location>
        <begin position="413"/>
        <end position="432"/>
    </location>
</feature>
<evidence type="ECO:0000256" key="3">
    <source>
        <dbReference type="ARBA" id="ARBA00022989"/>
    </source>
</evidence>
<feature type="transmembrane region" description="Helical" evidence="5">
    <location>
        <begin position="750"/>
        <end position="777"/>
    </location>
</feature>
<feature type="transmembrane region" description="Helical" evidence="5">
    <location>
        <begin position="140"/>
        <end position="161"/>
    </location>
</feature>
<feature type="transmembrane region" description="Helical" evidence="5">
    <location>
        <begin position="939"/>
        <end position="960"/>
    </location>
</feature>
<sequence>MLTNLVFATLRSWHKSASVEPSYFFSILASALLSFGNTNLYLQKACRNDTSIEPNLSTPCDDVERGVINVTKINTYVIPTASTIVIINVILYSSCSEKAITKLKLILMMAMVGQLLESGFMCLHSVYWSLSPLSAALTTAILHVICGNRITVLTFASLYLANMVDERNRTVRFIILSAITTFGFLVADSFSGHLLHSVGFYWYYVVCCYVSVIAIFFGHFFIKGNSESPQGLTCTDISFRPIIKSLKITLGKGSKRQRAIIILSLFTHTLLIFIHHGQSSVIYLYLKYRFHWNEVLYSYFLLCSCMGSMLGTIFSSLILIRILKMPDAVIGVITTTWDAFVALNYVFATADWQLYIIEPSYFFYMIAYTMLEFSNTNLYLQKACRFNQTTEPDLATQCDDIERGVTTVASFNAYIQSVKMILALSFAAFYSIRSDLAGRKRKFFLLMVPFGISLESSIQCFHVYWWSLAPIYSAMTSAILQILFGQHAMISTFGYMYLSDIVDTKNRTMRLGIYSSMRIFGMVVGRGASGFLLRSAGFLRYNAACFVISLISLILGYICIKDTSVPIEKKVLPCAKHSLSHFFRSFKIILGRGNIKERTAKYLLFIVHSLLVFVHEGQFTVIYLYLKYRFDWNEVMYGIFLFYGCMGMIVEFGNTNLYLQKACRINQTTEPDLETPCDDSEKGVIMVANINTYVHSVKMFMVLACTALYSSWSDQAGRKRKFFLVMTTVSILLESVIECCHVYWWSVPPMYAAITSAALQILLGQFVTMSVFGFMYLSDTVDSENRTMRLGIFSSMKLLGMLAGKCVSGFLLHAIGFYRYYAVCSVISLVSLIFACVCIEDTSVPVEKRILPCSRQNVSHLFRSFKIVLGKGNAKEKAIMYLLLITHVLLVFVHEGTLFSSVILSKLLKIHDALIGIIAAFWDAVIAFSYTFALQNWQLYLISGLDVFYGVSTTVCISLLTKFCDSSEMAEISIIFKMVSPVAEFSPSRWLRFMSVEPAMFLSMVACTMLDFGNVNIYLQKACRTNTTAEPDLSTSCDDKEKGVIFVANVNTYIRSATMFLVLLSVALYASWSDRAGRKRKFFLMITLVGLVLESILLFLHSYYWSLPPMFAAITAAVVHVLFGHPHSSMSAFGFMYLCDVVDLQSRTMRLGIFTSVKVLGMLVGKGASGFLLHYIGFCRYYAVCLANTMKDFGIVNLYLQKSCRINATAEPDLATPCDNEEEGIIFVTNINTYVKSTELFLIHVVLTLHASWSDRAGRKRKFFLMLAITGLFLDCGCLFLHSYYWSLAPVYAAINSAVLQLIFGNPFLSTASFGAMYLSDIIDNQNRTMRLGIFISLIIISVLIGKGVSGFLLASVGFYKYYSVCCGISLIAAIFGYVFIKDISIPTERKVTIFSIFNLCHLKESFKIIFGQGNRKHKIIVTLLLILFVILQFIHDGEYHIVYLYLRYRFNWNEVKFSIFLMYNCAGLILGTLFSSVILSRILKMPDTIIGIIGTMWDAAVCLSYVFAHKDWQLYLSM</sequence>
<feature type="transmembrane region" description="Helical" evidence="5">
    <location>
        <begin position="637"/>
        <end position="659"/>
    </location>
</feature>
<evidence type="ECO:0000313" key="6">
    <source>
        <dbReference type="EMBL" id="KAK7582548.1"/>
    </source>
</evidence>
<feature type="transmembrane region" description="Helical" evidence="5">
    <location>
        <begin position="444"/>
        <end position="466"/>
    </location>
</feature>
<comment type="caution">
    <text evidence="6">The sequence shown here is derived from an EMBL/GenBank/DDBJ whole genome shotgun (WGS) entry which is preliminary data.</text>
</comment>
<feature type="transmembrane region" description="Helical" evidence="5">
    <location>
        <begin position="511"/>
        <end position="533"/>
    </location>
</feature>
<dbReference type="EMBL" id="JBBCAQ010000033">
    <property type="protein sequence ID" value="KAK7582548.1"/>
    <property type="molecule type" value="Genomic_DNA"/>
</dbReference>
<feature type="transmembrane region" description="Helical" evidence="5">
    <location>
        <begin position="173"/>
        <end position="195"/>
    </location>
</feature>
<reference evidence="6 7" key="1">
    <citation type="submission" date="2024-03" db="EMBL/GenBank/DDBJ databases">
        <title>Adaptation during the transition from Ophiocordyceps entomopathogen to insect associate is accompanied by gene loss and intensified selection.</title>
        <authorList>
            <person name="Ward C.M."/>
            <person name="Onetto C.A."/>
            <person name="Borneman A.R."/>
        </authorList>
    </citation>
    <scope>NUCLEOTIDE SEQUENCE [LARGE SCALE GENOMIC DNA]</scope>
    <source>
        <strain evidence="6">AWRI1</strain>
        <tissue evidence="6">Single Adult Female</tissue>
    </source>
</reference>
<feature type="transmembrane region" description="Helical" evidence="5">
    <location>
        <begin position="1052"/>
        <end position="1070"/>
    </location>
</feature>
<keyword evidence="2 5" id="KW-0812">Transmembrane</keyword>
<feature type="transmembrane region" description="Helical" evidence="5">
    <location>
        <begin position="910"/>
        <end position="932"/>
    </location>
</feature>
<dbReference type="Gene3D" id="1.20.1250.20">
    <property type="entry name" value="MFS general substrate transporter like domains"/>
    <property type="match status" value="4"/>
</dbReference>
<comment type="subcellular location">
    <subcellularLocation>
        <location evidence="1">Membrane</location>
        <topology evidence="1">Multi-pass membrane protein</topology>
    </subcellularLocation>
</comment>
<feature type="transmembrane region" description="Helical" evidence="5">
    <location>
        <begin position="1332"/>
        <end position="1356"/>
    </location>
</feature>
<feature type="transmembrane region" description="Helical" evidence="5">
    <location>
        <begin position="1420"/>
        <end position="1436"/>
    </location>
</feature>
<feature type="transmembrane region" description="Helical" evidence="5">
    <location>
        <begin position="879"/>
        <end position="904"/>
    </location>
</feature>
<dbReference type="Pfam" id="PF07690">
    <property type="entry name" value="MFS_1"/>
    <property type="match status" value="2"/>
</dbReference>
<feature type="transmembrane region" description="Helical" evidence="5">
    <location>
        <begin position="1082"/>
        <end position="1104"/>
    </location>
</feature>
<dbReference type="GO" id="GO:0016020">
    <property type="term" value="C:membrane"/>
    <property type="evidence" value="ECO:0007669"/>
    <property type="project" value="UniProtKB-SubCell"/>
</dbReference>
<feature type="transmembrane region" description="Helical" evidence="5">
    <location>
        <begin position="798"/>
        <end position="814"/>
    </location>
</feature>
<feature type="transmembrane region" description="Helical" evidence="5">
    <location>
        <begin position="478"/>
        <end position="499"/>
    </location>
</feature>
<proteinExistence type="predicted"/>
<dbReference type="InterPro" id="IPR036259">
    <property type="entry name" value="MFS_trans_sf"/>
</dbReference>
<organism evidence="6 7">
    <name type="scientific">Parthenolecanium corni</name>
    <dbReference type="NCBI Taxonomy" id="536013"/>
    <lineage>
        <taxon>Eukaryota</taxon>
        <taxon>Metazoa</taxon>
        <taxon>Ecdysozoa</taxon>
        <taxon>Arthropoda</taxon>
        <taxon>Hexapoda</taxon>
        <taxon>Insecta</taxon>
        <taxon>Pterygota</taxon>
        <taxon>Neoptera</taxon>
        <taxon>Paraneoptera</taxon>
        <taxon>Hemiptera</taxon>
        <taxon>Sternorrhyncha</taxon>
        <taxon>Coccoidea</taxon>
        <taxon>Coccidae</taxon>
        <taxon>Parthenolecanium</taxon>
    </lineage>
</organism>
<feature type="transmembrane region" description="Helical" evidence="5">
    <location>
        <begin position="820"/>
        <end position="839"/>
    </location>
</feature>
<feature type="transmembrane region" description="Helical" evidence="5">
    <location>
        <begin position="296"/>
        <end position="320"/>
    </location>
</feature>
<keyword evidence="7" id="KW-1185">Reference proteome</keyword>
<feature type="transmembrane region" description="Helical" evidence="5">
    <location>
        <begin position="1110"/>
        <end position="1139"/>
    </location>
</feature>
<feature type="transmembrane region" description="Helical" evidence="5">
    <location>
        <begin position="1263"/>
        <end position="1286"/>
    </location>
</feature>
<evidence type="ECO:0000313" key="7">
    <source>
        <dbReference type="Proteomes" id="UP001367676"/>
    </source>
</evidence>
<dbReference type="SUPFAM" id="SSF103473">
    <property type="entry name" value="MFS general substrate transporter"/>
    <property type="match status" value="5"/>
</dbReference>
<dbReference type="GO" id="GO:0022857">
    <property type="term" value="F:transmembrane transporter activity"/>
    <property type="evidence" value="ECO:0007669"/>
    <property type="project" value="InterPro"/>
</dbReference>
<name>A0AAN9Y307_9HEMI</name>
<evidence type="ECO:0000256" key="5">
    <source>
        <dbReference type="SAM" id="Phobius"/>
    </source>
</evidence>
<feature type="transmembrane region" description="Helical" evidence="5">
    <location>
        <begin position="105"/>
        <end position="128"/>
    </location>
</feature>
<evidence type="ECO:0000256" key="2">
    <source>
        <dbReference type="ARBA" id="ARBA00022692"/>
    </source>
</evidence>
<feature type="transmembrane region" description="Helical" evidence="5">
    <location>
        <begin position="1298"/>
        <end position="1320"/>
    </location>
</feature>
<dbReference type="Proteomes" id="UP001367676">
    <property type="component" value="Unassembled WGS sequence"/>
</dbReference>
<gene>
    <name evidence="6" type="ORF">V9T40_013993</name>
</gene>
<feature type="transmembrane region" description="Helical" evidence="5">
    <location>
        <begin position="201"/>
        <end position="222"/>
    </location>
</feature>
<dbReference type="InterPro" id="IPR011701">
    <property type="entry name" value="MFS"/>
</dbReference>
<feature type="transmembrane region" description="Helical" evidence="5">
    <location>
        <begin position="602"/>
        <end position="625"/>
    </location>
</feature>
<feature type="transmembrane region" description="Helical" evidence="5">
    <location>
        <begin position="1362"/>
        <end position="1381"/>
    </location>
</feature>
<feature type="transmembrane region" description="Helical" evidence="5">
    <location>
        <begin position="1490"/>
        <end position="1509"/>
    </location>
</feature>